<organism evidence="3 4">
    <name type="scientific">Prunus avium</name>
    <name type="common">Cherry</name>
    <name type="synonym">Cerasus avium</name>
    <dbReference type="NCBI Taxonomy" id="42229"/>
    <lineage>
        <taxon>Eukaryota</taxon>
        <taxon>Viridiplantae</taxon>
        <taxon>Streptophyta</taxon>
        <taxon>Embryophyta</taxon>
        <taxon>Tracheophyta</taxon>
        <taxon>Spermatophyta</taxon>
        <taxon>Magnoliopsida</taxon>
        <taxon>eudicotyledons</taxon>
        <taxon>Gunneridae</taxon>
        <taxon>Pentapetalae</taxon>
        <taxon>rosids</taxon>
        <taxon>fabids</taxon>
        <taxon>Rosales</taxon>
        <taxon>Rosaceae</taxon>
        <taxon>Amygdaloideae</taxon>
        <taxon>Amygdaleae</taxon>
        <taxon>Prunus</taxon>
    </lineage>
</organism>
<dbReference type="GO" id="GO:0015074">
    <property type="term" value="P:DNA integration"/>
    <property type="evidence" value="ECO:0007669"/>
    <property type="project" value="InterPro"/>
</dbReference>
<accession>A0A6P5SL69</accession>
<feature type="compositionally biased region" description="Low complexity" evidence="1">
    <location>
        <begin position="714"/>
        <end position="740"/>
    </location>
</feature>
<dbReference type="InterPro" id="IPR036397">
    <property type="entry name" value="RNaseH_sf"/>
</dbReference>
<feature type="region of interest" description="Disordered" evidence="1">
    <location>
        <begin position="239"/>
        <end position="298"/>
    </location>
</feature>
<protein>
    <submittedName>
        <fullName evidence="4">Uncharacterized protein LOC110759865</fullName>
    </submittedName>
</protein>
<evidence type="ECO:0000256" key="1">
    <source>
        <dbReference type="SAM" id="MobiDB-lite"/>
    </source>
</evidence>
<dbReference type="InterPro" id="IPR013103">
    <property type="entry name" value="RVT_2"/>
</dbReference>
<feature type="compositionally biased region" description="Low complexity" evidence="1">
    <location>
        <begin position="250"/>
        <end position="260"/>
    </location>
</feature>
<dbReference type="AlphaFoldDB" id="A0A6P5SL69"/>
<reference evidence="4" key="1">
    <citation type="submission" date="2025-08" db="UniProtKB">
        <authorList>
            <consortium name="RefSeq"/>
        </authorList>
    </citation>
    <scope>IDENTIFICATION</scope>
</reference>
<dbReference type="GO" id="GO:0003676">
    <property type="term" value="F:nucleic acid binding"/>
    <property type="evidence" value="ECO:0007669"/>
    <property type="project" value="InterPro"/>
</dbReference>
<evidence type="ECO:0000259" key="2">
    <source>
        <dbReference type="PROSITE" id="PS50994"/>
    </source>
</evidence>
<gene>
    <name evidence="4" type="primary">LOC110759865</name>
</gene>
<dbReference type="InterPro" id="IPR001584">
    <property type="entry name" value="Integrase_cat-core"/>
</dbReference>
<dbReference type="GeneID" id="110759865"/>
<dbReference type="Pfam" id="PF07727">
    <property type="entry name" value="RVT_2"/>
    <property type="match status" value="1"/>
</dbReference>
<dbReference type="PROSITE" id="PS50994">
    <property type="entry name" value="INTEGRASE"/>
    <property type="match status" value="1"/>
</dbReference>
<dbReference type="Proteomes" id="UP000515124">
    <property type="component" value="Unplaced"/>
</dbReference>
<dbReference type="SUPFAM" id="SSF53098">
    <property type="entry name" value="Ribonuclease H-like"/>
    <property type="match status" value="1"/>
</dbReference>
<dbReference type="InterPro" id="IPR012337">
    <property type="entry name" value="RNaseH-like_sf"/>
</dbReference>
<evidence type="ECO:0000313" key="3">
    <source>
        <dbReference type="Proteomes" id="UP000515124"/>
    </source>
</evidence>
<dbReference type="InterPro" id="IPR054722">
    <property type="entry name" value="PolX-like_BBD"/>
</dbReference>
<dbReference type="PANTHER" id="PTHR47481:SF22">
    <property type="entry name" value="RETROTRANSPOSON GAG DOMAIN-CONTAINING PROTEIN"/>
    <property type="match status" value="1"/>
</dbReference>
<dbReference type="KEGG" id="pavi:110759865"/>
<dbReference type="Pfam" id="PF22936">
    <property type="entry name" value="Pol_BBD"/>
    <property type="match status" value="1"/>
</dbReference>
<evidence type="ECO:0000313" key="4">
    <source>
        <dbReference type="RefSeq" id="XP_021817695.1"/>
    </source>
</evidence>
<dbReference type="RefSeq" id="XP_021817695.1">
    <property type="nucleotide sequence ID" value="XM_021962003.1"/>
</dbReference>
<keyword evidence="3" id="KW-1185">Reference proteome</keyword>
<feature type="region of interest" description="Disordered" evidence="1">
    <location>
        <begin position="714"/>
        <end position="748"/>
    </location>
</feature>
<dbReference type="PANTHER" id="PTHR47481">
    <property type="match status" value="1"/>
</dbReference>
<sequence length="862" mass="94737">MTTSSLKIDGLLGMVTLCLKEVIAESKQQEDNFLKWRYQLESVLEGHDLFVYFDGSVIPPSKFAILDEEGVTSEVTATYKEWLKIDKALLSFLIATLSDDAIEYVIGSKTSRDAWLSLIDRYATISRARINQLKTELQTAQKGGDSIDKFLLHLKHIKDQLAIASVQVSDDDLMISVLNGLPSEYGMIKIVLVARETSILFKDFRTQLLAAEQAAEARVSSIHSPMVAMISRTSPVVPNPGASILPTPPSASFSSHSGHSVQTHSSGHISHTGQGNFSGNRSFDRGGGFQASPSSSTGYLKSGVVPECQIYQKRGHTAVNCYHRNSSSQHSASSSVIECQICGKHGHGALDCYYRSNYVYQGSSPPATLTAMTTQAPFSNESVWIADSGASHHMVPSVTHLDSATPCRTTDCVTIGNGAGLPIEHIGNAHVSNASSTLNLSNVFHVPQLTVKLLSMHQDQFSKRVLLKGRSSNGLYPIPNASHLSSPSQAVAYLGQQIKSSAWHSRLGHPTNDIVHTMLKSANLPILVDSPMHSDGGGEYMSTQFKDFLLTHGVIHQVSHPYTPQQNGLVERKNRHLVETMITLLAVACLPQQFWFHAIAHTVFLINRMPSKDIRAFFVIMFLLERWLYLEMWFMMKLCILFNLSWHQGLLLVQPLAGNSSSAPVLVPSILASPSLPLPIDPNISSPLTPPDTSSAQVSLPILSEHQLEVLLPPSSRPASPSMNLESSSSTSLPAANSHSMQTRSKSGIHTPKPFFDYHCYSTSLSDALEEPTSYRVTSYSSEWTKAMQDEIDALHMQGTWELVPHPMNKNVVGSKWIYKIKRNSNGTVARYKARLVAQGFSQEPEFDYSETFSPVVRHSTV</sequence>
<name>A0A6P5SL69_PRUAV</name>
<proteinExistence type="predicted"/>
<dbReference type="Gene3D" id="3.30.420.10">
    <property type="entry name" value="Ribonuclease H-like superfamily/Ribonuclease H"/>
    <property type="match status" value="1"/>
</dbReference>
<dbReference type="Pfam" id="PF14223">
    <property type="entry name" value="Retrotran_gag_2"/>
    <property type="match status" value="1"/>
</dbReference>
<feature type="domain" description="Integrase catalytic" evidence="2">
    <location>
        <begin position="532"/>
        <end position="631"/>
    </location>
</feature>
<feature type="compositionally biased region" description="Polar residues" evidence="1">
    <location>
        <begin position="261"/>
        <end position="281"/>
    </location>
</feature>